<dbReference type="Proteomes" id="UP000014500">
    <property type="component" value="Unassembled WGS sequence"/>
</dbReference>
<dbReference type="GO" id="GO:0000139">
    <property type="term" value="C:Golgi membrane"/>
    <property type="evidence" value="ECO:0007669"/>
    <property type="project" value="UniProtKB-SubCell"/>
</dbReference>
<dbReference type="AlphaFoldDB" id="T1IN05"/>
<sequence>MGGVIIENLSGRKLSVLVTSLLLCQIVCFLIGGLIAPAPSGVLPVTGTKCINDSNQQLLFARATKSAACHQVSDLDDPYLDKNHITANEMVFVFQIPLPREGNILDYSRWHQNLIGVLQLDIKYDKNVELRPNATMALDIRLGYQNIGDPDDKWTLMESSLEERSLDCSIPKNKEGYLYHCSLLPLFELGSVHHDFYLINIRLPVTKELNQGIGRVWDLTLVAIHQNGGFTKVWISMKTVFFPLIIAIMSWYWKRIQQLTRPPVLLEKMLFAVGIALSLLNLPLEYLTLWFDMPYMLLLSDIRQGIFYATLLSFWLVFAGEHMMDNIERNRISAYWKHLSAVVFGCMSLFVFDMCERGVQLTNPFYSIWVTPLGTNLALGFIILAGISASVYFLFLSYMIYKVFRNISHKRISLPNMSSARRIFYEGIIYRFKFLMLATLLCAALTVIFFIIGQVSEGRWKWDDDISLEYTSAFFCGVYGMWNIYVFALIVLYAPSHKRWPTDNDLRNSSTEEIEFSRLPTEPMMTINEQKKKIKMATCNGAGDANTIFLLMVNGQIESAEFPLFDDVYCKYSFVYGPDWVVTCGMEEGISQIAKRSYSNQNFVWNFPIDISFKSTNPSGWPRIVVSAYGLDFLGHDIVRGYGVTHIPITSGHQKKRIAMFVPESSSALQKFTSWITHRRPEFIDPRVLAQAEGRDVTRVRSQGFANLTLNVVFKDFKELGYKNYSSNH</sequence>
<keyword evidence="17" id="KW-0966">Cell projection</keyword>
<dbReference type="InterPro" id="IPR010796">
    <property type="entry name" value="C2_B9-type_dom"/>
</dbReference>
<feature type="transmembrane region" description="Helical" evidence="22">
    <location>
        <begin position="332"/>
        <end position="352"/>
    </location>
</feature>
<dbReference type="InterPro" id="IPR009551">
    <property type="entry name" value="Wntless"/>
</dbReference>
<keyword evidence="7" id="KW-0217">Developmental protein</keyword>
<feature type="domain" description="Wntless GOLD" evidence="24">
    <location>
        <begin position="48"/>
        <end position="226"/>
    </location>
</feature>
<evidence type="ECO:0000256" key="1">
    <source>
        <dbReference type="ARBA" id="ARBA00004120"/>
    </source>
</evidence>
<dbReference type="PANTHER" id="PTHR13449">
    <property type="entry name" value="INTEGRAL MEMBRANE PROTEIN GPR177"/>
    <property type="match status" value="1"/>
</dbReference>
<evidence type="ECO:0000256" key="16">
    <source>
        <dbReference type="ARBA" id="ARBA00023257"/>
    </source>
</evidence>
<feature type="transmembrane region" description="Helical" evidence="22">
    <location>
        <begin position="265"/>
        <end position="282"/>
    </location>
</feature>
<evidence type="ECO:0000256" key="8">
    <source>
        <dbReference type="ARBA" id="ARBA00022490"/>
    </source>
</evidence>
<dbReference type="OMA" id="RCVFRNI"/>
<organism evidence="25 26">
    <name type="scientific">Strigamia maritima</name>
    <name type="common">European centipede</name>
    <name type="synonym">Geophilus maritimus</name>
    <dbReference type="NCBI Taxonomy" id="126957"/>
    <lineage>
        <taxon>Eukaryota</taxon>
        <taxon>Metazoa</taxon>
        <taxon>Ecdysozoa</taxon>
        <taxon>Arthropoda</taxon>
        <taxon>Myriapoda</taxon>
        <taxon>Chilopoda</taxon>
        <taxon>Pleurostigmophora</taxon>
        <taxon>Geophilomorpha</taxon>
        <taxon>Linotaeniidae</taxon>
        <taxon>Strigamia</taxon>
    </lineage>
</organism>
<dbReference type="PANTHER" id="PTHR13449:SF2">
    <property type="entry name" value="PROTEIN WNTLESS HOMOLOG"/>
    <property type="match status" value="1"/>
</dbReference>
<keyword evidence="9" id="KW-0879">Wnt signaling pathway</keyword>
<proteinExistence type="inferred from homology"/>
<evidence type="ECO:0000256" key="12">
    <source>
        <dbReference type="ARBA" id="ARBA00022989"/>
    </source>
</evidence>
<evidence type="ECO:0000256" key="11">
    <source>
        <dbReference type="ARBA" id="ARBA00022794"/>
    </source>
</evidence>
<keyword evidence="15" id="KW-0206">Cytoskeleton</keyword>
<dbReference type="GO" id="GO:0010008">
    <property type="term" value="C:endosome membrane"/>
    <property type="evidence" value="ECO:0007669"/>
    <property type="project" value="UniProtKB-SubCell"/>
</dbReference>
<evidence type="ECO:0000256" key="13">
    <source>
        <dbReference type="ARBA" id="ARBA00023034"/>
    </source>
</evidence>
<dbReference type="PhylomeDB" id="T1IN05"/>
<name>T1IN05_STRMM</name>
<evidence type="ECO:0000256" key="4">
    <source>
        <dbReference type="ARBA" id="ARBA00004653"/>
    </source>
</evidence>
<evidence type="ECO:0000256" key="9">
    <source>
        <dbReference type="ARBA" id="ARBA00022687"/>
    </source>
</evidence>
<evidence type="ECO:0000256" key="2">
    <source>
        <dbReference type="ARBA" id="ARBA00004337"/>
    </source>
</evidence>
<accession>T1IN05</accession>
<keyword evidence="14 22" id="KW-0472">Membrane</keyword>
<reference evidence="26" key="1">
    <citation type="submission" date="2011-05" db="EMBL/GenBank/DDBJ databases">
        <authorList>
            <person name="Richards S.R."/>
            <person name="Qu J."/>
            <person name="Jiang H."/>
            <person name="Jhangiani S.N."/>
            <person name="Agravi P."/>
            <person name="Goodspeed R."/>
            <person name="Gross S."/>
            <person name="Mandapat C."/>
            <person name="Jackson L."/>
            <person name="Mathew T."/>
            <person name="Pu L."/>
            <person name="Thornton R."/>
            <person name="Saada N."/>
            <person name="Wilczek-Boney K.B."/>
            <person name="Lee S."/>
            <person name="Kovar C."/>
            <person name="Wu Y."/>
            <person name="Scherer S.E."/>
            <person name="Worley K.C."/>
            <person name="Muzny D.M."/>
            <person name="Gibbs R."/>
        </authorList>
    </citation>
    <scope>NUCLEOTIDE SEQUENCE</scope>
    <source>
        <strain evidence="26">Brora</strain>
    </source>
</reference>
<reference evidence="25" key="2">
    <citation type="submission" date="2015-02" db="UniProtKB">
        <authorList>
            <consortium name="EnsemblMetazoa"/>
        </authorList>
    </citation>
    <scope>IDENTIFICATION</scope>
</reference>
<keyword evidence="13" id="KW-0333">Golgi apparatus</keyword>
<feature type="transmembrane region" description="Helical" evidence="22">
    <location>
        <begin position="377"/>
        <end position="401"/>
    </location>
</feature>
<dbReference type="Pfam" id="PF21883">
    <property type="entry name" value="WLS_GOLD"/>
    <property type="match status" value="1"/>
</dbReference>
<feature type="transmembrane region" description="Helical" evidence="22">
    <location>
        <begin position="302"/>
        <end position="320"/>
    </location>
</feature>
<dbReference type="STRING" id="126957.T1IN05"/>
<evidence type="ECO:0000313" key="26">
    <source>
        <dbReference type="Proteomes" id="UP000014500"/>
    </source>
</evidence>
<dbReference type="HOGENOM" id="CLU_022911_0_0_1"/>
<dbReference type="eggNOG" id="KOG4027">
    <property type="taxonomic scope" value="Eukaryota"/>
</dbReference>
<keyword evidence="10 22" id="KW-0812">Transmembrane</keyword>
<keyword evidence="8" id="KW-0963">Cytoplasm</keyword>
<dbReference type="GO" id="GO:0016055">
    <property type="term" value="P:Wnt signaling pathway"/>
    <property type="evidence" value="ECO:0007669"/>
    <property type="project" value="UniProtKB-KW"/>
</dbReference>
<evidence type="ECO:0000256" key="17">
    <source>
        <dbReference type="ARBA" id="ARBA00023273"/>
    </source>
</evidence>
<keyword evidence="16" id="KW-0628">Postsynaptic cell membrane</keyword>
<dbReference type="PROSITE" id="PS51381">
    <property type="entry name" value="C2_B9"/>
    <property type="match status" value="1"/>
</dbReference>
<feature type="domain" description="Wntless-like transmembrane" evidence="23">
    <location>
        <begin position="227"/>
        <end position="497"/>
    </location>
</feature>
<dbReference type="GO" id="GO:0005789">
    <property type="term" value="C:endoplasmic reticulum membrane"/>
    <property type="evidence" value="ECO:0007669"/>
    <property type="project" value="UniProtKB-SubCell"/>
</dbReference>
<evidence type="ECO:0000256" key="14">
    <source>
        <dbReference type="ARBA" id="ARBA00023136"/>
    </source>
</evidence>
<evidence type="ECO:0000256" key="5">
    <source>
        <dbReference type="ARBA" id="ARBA00008148"/>
    </source>
</evidence>
<dbReference type="Pfam" id="PF06664">
    <property type="entry name" value="WLS-like_TM"/>
    <property type="match status" value="1"/>
</dbReference>
<evidence type="ECO:0000256" key="15">
    <source>
        <dbReference type="ARBA" id="ARBA00023212"/>
    </source>
</evidence>
<comment type="subunit">
    <text evidence="19">Interacts with wg; in the Golgi. Interacts with Vps35, a component of the retromer complex; wls stability is regulated by Vps35.</text>
</comment>
<dbReference type="EnsemblMetazoa" id="SMAR002374-RA">
    <property type="protein sequence ID" value="SMAR002374-PA"/>
    <property type="gene ID" value="SMAR002374"/>
</dbReference>
<evidence type="ECO:0000259" key="23">
    <source>
        <dbReference type="Pfam" id="PF06664"/>
    </source>
</evidence>
<evidence type="ECO:0000256" key="18">
    <source>
        <dbReference type="ARBA" id="ARBA00025339"/>
    </source>
</evidence>
<evidence type="ECO:0000256" key="6">
    <source>
        <dbReference type="ARBA" id="ARBA00015887"/>
    </source>
</evidence>
<evidence type="ECO:0000256" key="7">
    <source>
        <dbReference type="ARBA" id="ARBA00022473"/>
    </source>
</evidence>
<feature type="transmembrane region" description="Helical" evidence="22">
    <location>
        <begin position="472"/>
        <end position="494"/>
    </location>
</feature>
<comment type="similarity">
    <text evidence="5">Belongs to the wntless family.</text>
</comment>
<dbReference type="GO" id="GO:0042734">
    <property type="term" value="C:presynaptic membrane"/>
    <property type="evidence" value="ECO:0007669"/>
    <property type="project" value="UniProtKB-SubCell"/>
</dbReference>
<dbReference type="Pfam" id="PF07162">
    <property type="entry name" value="B9-C2"/>
    <property type="match status" value="1"/>
</dbReference>
<evidence type="ECO:0000313" key="25">
    <source>
        <dbReference type="EnsemblMetazoa" id="SMAR002374-PA"/>
    </source>
</evidence>
<dbReference type="GO" id="GO:0005929">
    <property type="term" value="C:cilium"/>
    <property type="evidence" value="ECO:0007669"/>
    <property type="project" value="UniProtKB-ARBA"/>
</dbReference>
<evidence type="ECO:0000256" key="19">
    <source>
        <dbReference type="ARBA" id="ARBA00025880"/>
    </source>
</evidence>
<evidence type="ECO:0000256" key="3">
    <source>
        <dbReference type="ARBA" id="ARBA00004477"/>
    </source>
</evidence>
<keyword evidence="12 22" id="KW-1133">Transmembrane helix</keyword>
<dbReference type="GO" id="GO:0045211">
    <property type="term" value="C:postsynaptic membrane"/>
    <property type="evidence" value="ECO:0007669"/>
    <property type="project" value="UniProtKB-SubCell"/>
</dbReference>
<comment type="function">
    <text evidence="18">A segment polarity gene required for wingless (wg)-dependent patterning processes, acting in both wg-sending cells and wg-target cells. In non-neuronal cells wls directs wg secretion. The wls traffic loop encompasses the Golgi, the cell surface, an endocytic compartment and a retrograde route leading back to the Golgi, and involves clathrin-mediated endocytosis and the retromer complex (a conserved protein complex consisting of Vps35 and Vps26). In neuronal cells (the larval motorneuron NMJ), the wg signal moves across the synapse via the release of wls-containing exosome-like vesicles. Postsynaptic wls is required for the trafficking of fz2 through the fz2-interacting protein Grip.</text>
</comment>
<keyword evidence="26" id="KW-1185">Reference proteome</keyword>
<evidence type="ECO:0000259" key="24">
    <source>
        <dbReference type="Pfam" id="PF21883"/>
    </source>
</evidence>
<dbReference type="GO" id="GO:0061355">
    <property type="term" value="P:Wnt protein secretion"/>
    <property type="evidence" value="ECO:0007669"/>
    <property type="project" value="TreeGrafter"/>
</dbReference>
<comment type="subcellular location">
    <subcellularLocation>
        <location evidence="1">Cytoplasm</location>
        <location evidence="1">Cytoskeleton</location>
        <location evidence="1">Cilium basal body</location>
    </subcellularLocation>
    <subcellularLocation>
        <location evidence="3">Endoplasmic reticulum membrane</location>
        <topology evidence="3">Multi-pass membrane protein</topology>
    </subcellularLocation>
    <subcellularLocation>
        <location evidence="2">Endosome membrane</location>
        <topology evidence="2">Multi-pass membrane protein</topology>
    </subcellularLocation>
    <subcellularLocation>
        <location evidence="4">Golgi apparatus membrane</location>
        <topology evidence="4">Multi-pass membrane protein</topology>
    </subcellularLocation>
    <subcellularLocation>
        <location evidence="20">Postsynaptic cell membrane</location>
        <topology evidence="20">Multi-pass membrane protein</topology>
    </subcellularLocation>
    <subcellularLocation>
        <location evidence="21">Presynaptic cell membrane</location>
        <topology evidence="21">Multi-pass membrane protein</topology>
    </subcellularLocation>
</comment>
<feature type="transmembrane region" description="Helical" evidence="22">
    <location>
        <begin position="432"/>
        <end position="452"/>
    </location>
</feature>
<dbReference type="GO" id="GO:0006886">
    <property type="term" value="P:intracellular protein transport"/>
    <property type="evidence" value="ECO:0007669"/>
    <property type="project" value="TreeGrafter"/>
</dbReference>
<dbReference type="InterPro" id="IPR047843">
    <property type="entry name" value="WLS-like_TM"/>
</dbReference>
<feature type="transmembrane region" description="Helical" evidence="22">
    <location>
        <begin position="233"/>
        <end position="253"/>
    </location>
</feature>
<feature type="transmembrane region" description="Helical" evidence="22">
    <location>
        <begin position="14"/>
        <end position="36"/>
    </location>
</feature>
<dbReference type="GO" id="GO:0017147">
    <property type="term" value="F:Wnt-protein binding"/>
    <property type="evidence" value="ECO:0007669"/>
    <property type="project" value="InterPro"/>
</dbReference>
<evidence type="ECO:0000256" key="21">
    <source>
        <dbReference type="ARBA" id="ARBA00034107"/>
    </source>
</evidence>
<dbReference type="InterPro" id="IPR053936">
    <property type="entry name" value="WLS_GOLD"/>
</dbReference>
<dbReference type="GO" id="GO:0030030">
    <property type="term" value="P:cell projection organization"/>
    <property type="evidence" value="ECO:0007669"/>
    <property type="project" value="UniProtKB-KW"/>
</dbReference>
<evidence type="ECO:0000256" key="20">
    <source>
        <dbReference type="ARBA" id="ARBA00034104"/>
    </source>
</evidence>
<evidence type="ECO:0000256" key="10">
    <source>
        <dbReference type="ARBA" id="ARBA00022692"/>
    </source>
</evidence>
<keyword evidence="16" id="KW-0770">Synapse</keyword>
<dbReference type="EMBL" id="JH431114">
    <property type="status" value="NOT_ANNOTATED_CDS"/>
    <property type="molecule type" value="Genomic_DNA"/>
</dbReference>
<evidence type="ECO:0000256" key="22">
    <source>
        <dbReference type="SAM" id="Phobius"/>
    </source>
</evidence>
<protein>
    <recommendedName>
        <fullName evidence="6">Protein wntless</fullName>
    </recommendedName>
</protein>
<keyword evidence="11" id="KW-0970">Cilium biogenesis/degradation</keyword>